<evidence type="ECO:0000313" key="2">
    <source>
        <dbReference type="EMBL" id="PGH00110.1"/>
    </source>
</evidence>
<reference evidence="2 3" key="1">
    <citation type="submission" date="2017-10" db="EMBL/GenBank/DDBJ databases">
        <title>Comparative genomics in systemic dimorphic fungi from Ajellomycetaceae.</title>
        <authorList>
            <person name="Munoz J.F."/>
            <person name="Mcewen J.G."/>
            <person name="Clay O.K."/>
            <person name="Cuomo C.A."/>
        </authorList>
    </citation>
    <scope>NUCLEOTIDE SEQUENCE [LARGE SCALE GENOMIC DNA]</scope>
    <source>
        <strain evidence="2 3">UAMH130</strain>
    </source>
</reference>
<sequence length="202" mass="23012">MEVIQGAFRKPRIPFCTAHVSKKIPALKTNNATIENKTEYVIPALQNANQYIPASVSLQALSYYTIFTTQFHSISQQYLQPYILTPLQTLLNSPPDFTSLLVLCLVLYISLRVLDYARRIITFWVMLVFRLAFWGSMIGGAYYVYVVGWERAGKEAGWLLGLLQGFAEELWANGVEAQRQGRGQTPPIYRGVRWEQAQKRTG</sequence>
<dbReference type="Proteomes" id="UP000224080">
    <property type="component" value="Unassembled WGS sequence"/>
</dbReference>
<dbReference type="EMBL" id="PDNC01000091">
    <property type="protein sequence ID" value="PGH00110.1"/>
    <property type="molecule type" value="Genomic_DNA"/>
</dbReference>
<evidence type="ECO:0000313" key="3">
    <source>
        <dbReference type="Proteomes" id="UP000224080"/>
    </source>
</evidence>
<gene>
    <name evidence="2" type="ORF">GX51_06009</name>
</gene>
<accession>A0A2B7WU42</accession>
<dbReference type="Pfam" id="PF12716">
    <property type="entry name" value="Apq12"/>
    <property type="match status" value="1"/>
</dbReference>
<dbReference type="InterPro" id="IPR024316">
    <property type="entry name" value="APQ12"/>
</dbReference>
<dbReference type="OrthoDB" id="3559694at2759"/>
<proteinExistence type="predicted"/>
<name>A0A2B7WU42_9EURO</name>
<dbReference type="AlphaFoldDB" id="A0A2B7WU42"/>
<keyword evidence="1" id="KW-0812">Transmembrane</keyword>
<feature type="transmembrane region" description="Helical" evidence="1">
    <location>
        <begin position="121"/>
        <end position="145"/>
    </location>
</feature>
<keyword evidence="1" id="KW-0472">Membrane</keyword>
<keyword evidence="3" id="KW-1185">Reference proteome</keyword>
<protein>
    <submittedName>
        <fullName evidence="2">Uncharacterized protein</fullName>
    </submittedName>
</protein>
<comment type="caution">
    <text evidence="2">The sequence shown here is derived from an EMBL/GenBank/DDBJ whole genome shotgun (WGS) entry which is preliminary data.</text>
</comment>
<organism evidence="2 3">
    <name type="scientific">Blastomyces parvus</name>
    <dbReference type="NCBI Taxonomy" id="2060905"/>
    <lineage>
        <taxon>Eukaryota</taxon>
        <taxon>Fungi</taxon>
        <taxon>Dikarya</taxon>
        <taxon>Ascomycota</taxon>
        <taxon>Pezizomycotina</taxon>
        <taxon>Eurotiomycetes</taxon>
        <taxon>Eurotiomycetidae</taxon>
        <taxon>Onygenales</taxon>
        <taxon>Ajellomycetaceae</taxon>
        <taxon>Blastomyces</taxon>
    </lineage>
</organism>
<feature type="transmembrane region" description="Helical" evidence="1">
    <location>
        <begin position="97"/>
        <end position="114"/>
    </location>
</feature>
<evidence type="ECO:0000256" key="1">
    <source>
        <dbReference type="SAM" id="Phobius"/>
    </source>
</evidence>
<keyword evidence="1" id="KW-1133">Transmembrane helix</keyword>